<feature type="compositionally biased region" description="Low complexity" evidence="14">
    <location>
        <begin position="852"/>
        <end position="877"/>
    </location>
</feature>
<dbReference type="RefSeq" id="XP_034115269.2">
    <property type="nucleotide sequence ID" value="XM_034259378.2"/>
</dbReference>
<dbReference type="EC" id="2.7.7.7" evidence="12"/>
<organism evidence="19 20">
    <name type="scientific">Drosophila albomicans</name>
    <name type="common">Fruit fly</name>
    <dbReference type="NCBI Taxonomy" id="7291"/>
    <lineage>
        <taxon>Eukaryota</taxon>
        <taxon>Metazoa</taxon>
        <taxon>Ecdysozoa</taxon>
        <taxon>Arthropoda</taxon>
        <taxon>Hexapoda</taxon>
        <taxon>Insecta</taxon>
        <taxon>Pterygota</taxon>
        <taxon>Neoptera</taxon>
        <taxon>Endopterygota</taxon>
        <taxon>Diptera</taxon>
        <taxon>Brachycera</taxon>
        <taxon>Muscomorpha</taxon>
        <taxon>Ephydroidea</taxon>
        <taxon>Drosophilidae</taxon>
        <taxon>Drosophila</taxon>
    </lineage>
</organism>
<comment type="similarity">
    <text evidence="2 12">Belongs to the DNA polymerase type-B family.</text>
</comment>
<dbReference type="GO" id="GO:0003688">
    <property type="term" value="F:DNA replication origin binding"/>
    <property type="evidence" value="ECO:0007669"/>
    <property type="project" value="TreeGrafter"/>
</dbReference>
<evidence type="ECO:0000259" key="18">
    <source>
        <dbReference type="Pfam" id="PF12254"/>
    </source>
</evidence>
<keyword evidence="11" id="KW-0539">Nucleus</keyword>
<dbReference type="CTD" id="136027545"/>
<reference evidence="20" key="1">
    <citation type="submission" date="2025-08" db="UniProtKB">
        <authorList>
            <consortium name="RefSeq"/>
        </authorList>
    </citation>
    <scope>IDENTIFICATION</scope>
    <source>
        <strain evidence="20">15112-1751.03</strain>
        <tissue evidence="20">Whole Adult</tissue>
    </source>
</reference>
<evidence type="ECO:0000313" key="20">
    <source>
        <dbReference type="RefSeq" id="XP_034115269.2"/>
    </source>
</evidence>
<evidence type="ECO:0000256" key="11">
    <source>
        <dbReference type="ARBA" id="ARBA00023242"/>
    </source>
</evidence>
<keyword evidence="10 12" id="KW-0238">DNA-binding</keyword>
<dbReference type="InterPro" id="IPR038256">
    <property type="entry name" value="Pol_alpha_znc_sf"/>
</dbReference>
<evidence type="ECO:0000256" key="10">
    <source>
        <dbReference type="ARBA" id="ARBA00023125"/>
    </source>
</evidence>
<dbReference type="GO" id="GO:0003682">
    <property type="term" value="F:chromatin binding"/>
    <property type="evidence" value="ECO:0007669"/>
    <property type="project" value="TreeGrafter"/>
</dbReference>
<dbReference type="CDD" id="cd05532">
    <property type="entry name" value="POLBc_alpha"/>
    <property type="match status" value="1"/>
</dbReference>
<dbReference type="Proteomes" id="UP000515160">
    <property type="component" value="Chromosome 2R"/>
</dbReference>
<protein>
    <recommendedName>
        <fullName evidence="12">DNA polymerase</fullName>
        <ecNumber evidence="12">2.7.7.7</ecNumber>
    </recommendedName>
</protein>
<evidence type="ECO:0000313" key="19">
    <source>
        <dbReference type="Proteomes" id="UP000515160"/>
    </source>
</evidence>
<dbReference type="InterPro" id="IPR036397">
    <property type="entry name" value="RNaseH_sf"/>
</dbReference>
<dbReference type="PANTHER" id="PTHR45861">
    <property type="entry name" value="DNA POLYMERASE ALPHA CATALYTIC SUBUNIT"/>
    <property type="match status" value="1"/>
</dbReference>
<dbReference type="GO" id="GO:0008270">
    <property type="term" value="F:zinc ion binding"/>
    <property type="evidence" value="ECO:0007669"/>
    <property type="project" value="UniProtKB-KW"/>
</dbReference>
<proteinExistence type="inferred from homology"/>
<feature type="domain" description="DNA polymerase alpha catalytic subunit N-terminal" evidence="18">
    <location>
        <begin position="55"/>
        <end position="114"/>
    </location>
</feature>
<comment type="subcellular location">
    <subcellularLocation>
        <location evidence="1">Nucleus</location>
    </subcellularLocation>
</comment>
<feature type="coiled-coil region" evidence="13">
    <location>
        <begin position="223"/>
        <end position="288"/>
    </location>
</feature>
<dbReference type="SMART" id="SM00486">
    <property type="entry name" value="POLBc"/>
    <property type="match status" value="1"/>
</dbReference>
<dbReference type="InterPro" id="IPR006134">
    <property type="entry name" value="DNA-dir_DNA_pol_B_multi_dom"/>
</dbReference>
<dbReference type="GO" id="GO:0000166">
    <property type="term" value="F:nucleotide binding"/>
    <property type="evidence" value="ECO:0007669"/>
    <property type="project" value="InterPro"/>
</dbReference>
<dbReference type="SUPFAM" id="SSF56672">
    <property type="entry name" value="DNA/RNA polymerases"/>
    <property type="match status" value="1"/>
</dbReference>
<keyword evidence="19" id="KW-1185">Reference proteome</keyword>
<dbReference type="PROSITE" id="PS00116">
    <property type="entry name" value="DNA_POLYMERASE_B"/>
    <property type="match status" value="1"/>
</dbReference>
<name>A0A6P8XQC2_DROAB</name>
<dbReference type="InterPro" id="IPR024647">
    <property type="entry name" value="DNA_pol_a_cat_su_N"/>
</dbReference>
<dbReference type="FunFam" id="1.10.132.60:FF:000004">
    <property type="entry name" value="DNA polymerase"/>
    <property type="match status" value="1"/>
</dbReference>
<dbReference type="Gene3D" id="3.90.1600.10">
    <property type="entry name" value="Palm domain of DNA polymerase"/>
    <property type="match status" value="1"/>
</dbReference>
<dbReference type="FunFam" id="3.30.420.10:FF:000151">
    <property type="entry name" value="DNA polymerase"/>
    <property type="match status" value="1"/>
</dbReference>
<dbReference type="FunFam" id="1.10.287.690:FF:000003">
    <property type="entry name" value="DNA polymerase"/>
    <property type="match status" value="1"/>
</dbReference>
<dbReference type="InterPro" id="IPR023211">
    <property type="entry name" value="DNA_pol_palm_dom_sf"/>
</dbReference>
<feature type="domain" description="DNA-directed DNA polymerase family B multifunctional" evidence="15">
    <location>
        <begin position="814"/>
        <end position="1264"/>
    </location>
</feature>
<dbReference type="Pfam" id="PF08996">
    <property type="entry name" value="zf-DNA_Pol"/>
    <property type="match status" value="1"/>
</dbReference>
<keyword evidence="4 12" id="KW-0548">Nucleotidyltransferase</keyword>
<keyword evidence="3 12" id="KW-0808">Transferase</keyword>
<dbReference type="InterPro" id="IPR042087">
    <property type="entry name" value="DNA_pol_B_thumb"/>
</dbReference>
<gene>
    <name evidence="20" type="primary">LOC117575247</name>
</gene>
<accession>A0A6P8XQC2</accession>
<sequence>MFSRQFANNLQLRKVFIILICRNFNLSFELKMADSPSGPRVKRQRIDKTGRFAALERLRGLKGTKNKCHVEESVDDVYEVVDEREYAKRAGEKYGGDWIEDDGTGYAEDGRDFFEDEDEYSDEGEEQGNNNKKKKGVAAKKRPRDSDKPAKGKASIRNLFSNAVPKKVDVKNSVKDDDVLADLLGEMKEEPKDETAKEQKVIAPAKIVAASRKSDAAAAKAYMNSFLSNIKEQEQQRKKAEASSDDEMLERILQPKVTNKKATIITAAKIKEEKLQETAEELKSNADEAMPEVCDNELDFSCLDDDENQFEVTTPKTKTFKAEPQTPIATAKPETEDMSKLLSNWESICQMDDDFEKSVLASEAAESSTAAIDPTNVEHLRFWYWEAWEDAQKLPGEVFLFGRTADGKSICVRVQNINRVLYLLPRQYLLDPITKEPTKQKVTVADMYKEFDTQIAAELKLETFRSRKVSKNFANHAIGIDVPQTCDYLEVHYDGKKMAPNVLAKKYDSIAHIFGTTTNALERFLLERKIKGPCWLQISGFNVNPAPISWCKTDLTVAEPKNVEVLLEQGKATPPPAITLLALNVRTSMNPKTLKNEICMISMLTHNRFHIDKPAPQPAFNRHMCALTRPAVSSWPFDLNLQLSKYKSTKIYKHDTERALLSWFLAQYQQIDADLIVTFDALDCQLNVITDQIVALKIPQWSRMGRLRFTQSFGKRLLDHFVGRMVCDVKRSAEECIRARSYDLQTLCQQVLKLQESERMDVNADDLLEMYEKGENITKLISLTMQDASYMLRLMCELNIMPLALQITNICGNTMTRTLQGGRSERNEYLLLHAFHEKNYIVPDKQPPRRGATAAATATASGDPDATGNETTTGAAGAARKKAAYAGGLVLEPMRGLYEKYVLLMDFNSLYPSIIQEYNICFTTVHQPYAADAEQLPALPDSSVEPGILPQQLRRLVESRREVKKLMAVPDLSPDLHMQYHIRQMALKLTANSMYGCLGFAHSRFFAQHLAALVTHKGREILVNTQQLVQKLNYDVVYGDTDSLMINTNITDYDQVYKIGHMIKQSVNKLYKQLELDIDGVFACLLLLKKKKYAAVKLSKNAKGVLRREQEHKGLDIVRRDWSQLAVMVGKAALDEVLSEKPLEDKLDAVHAQLGRIKDQIAESAVPLPLYVITKQLTRAPQEYANSSSLPHVQVALRMNRERNRRYKKGDMVDYVICVDGSTNAAMQRAYHLDELKSSETLKLDTNYYLAHQIHPVVTRMVEVLEGTDASRVAECLGMDASKYRQNAQRSQQERTEEAEGESLQKTTLQLYRLCEPFRFKCVGCQTEQLMASAYRPGPSSSHVAVLQQCVNAECQTSPLQYLVSIRNQLQLTMRSYVQRFYRNWLVCDHPDCNYNTRSYSIRLEMRRPRCLKCNSGSMLRQYSERDLYNQLCYLRFMFDLSKQQLHQKPTLTPELEQAYQLLLDTVEQQLQNSGYVVISLGNIFARSLALSSLQQPKKEVRDDLVASSLTDV</sequence>
<evidence type="ECO:0000256" key="5">
    <source>
        <dbReference type="ARBA" id="ARBA00022705"/>
    </source>
</evidence>
<dbReference type="Gene3D" id="2.40.50.730">
    <property type="match status" value="1"/>
</dbReference>
<dbReference type="InterPro" id="IPR017964">
    <property type="entry name" value="DNA-dir_DNA_pol_B_CS"/>
</dbReference>
<dbReference type="CDD" id="cd05776">
    <property type="entry name" value="DNA_polB_alpha_exo"/>
    <property type="match status" value="1"/>
</dbReference>
<dbReference type="GO" id="GO:0005658">
    <property type="term" value="C:alpha DNA polymerase:primase complex"/>
    <property type="evidence" value="ECO:0007669"/>
    <property type="project" value="UniProtKB-ARBA"/>
</dbReference>
<dbReference type="Gene3D" id="3.30.420.10">
    <property type="entry name" value="Ribonuclease H-like superfamily/Ribonuclease H"/>
    <property type="match status" value="1"/>
</dbReference>
<dbReference type="GO" id="GO:0003887">
    <property type="term" value="F:DNA-directed DNA polymerase activity"/>
    <property type="evidence" value="ECO:0007669"/>
    <property type="project" value="UniProtKB-KW"/>
</dbReference>
<dbReference type="GO" id="GO:0003697">
    <property type="term" value="F:single-stranded DNA binding"/>
    <property type="evidence" value="ECO:0007669"/>
    <property type="project" value="TreeGrafter"/>
</dbReference>
<dbReference type="GO" id="GO:0006272">
    <property type="term" value="P:leading strand elongation"/>
    <property type="evidence" value="ECO:0007669"/>
    <property type="project" value="TreeGrafter"/>
</dbReference>
<dbReference type="Gene3D" id="1.10.287.690">
    <property type="entry name" value="Helix hairpin bin"/>
    <property type="match status" value="1"/>
</dbReference>
<evidence type="ECO:0000259" key="15">
    <source>
        <dbReference type="Pfam" id="PF00136"/>
    </source>
</evidence>
<evidence type="ECO:0000256" key="9">
    <source>
        <dbReference type="ARBA" id="ARBA00022932"/>
    </source>
</evidence>
<dbReference type="GO" id="GO:1902975">
    <property type="term" value="P:mitotic DNA replication initiation"/>
    <property type="evidence" value="ECO:0007669"/>
    <property type="project" value="InterPro"/>
</dbReference>
<evidence type="ECO:0000256" key="6">
    <source>
        <dbReference type="ARBA" id="ARBA00022723"/>
    </source>
</evidence>
<dbReference type="Pfam" id="PF12254">
    <property type="entry name" value="DNA_pol_alpha_N"/>
    <property type="match status" value="1"/>
</dbReference>
<dbReference type="InterPro" id="IPR043502">
    <property type="entry name" value="DNA/RNA_pol_sf"/>
</dbReference>
<dbReference type="InterPro" id="IPR015088">
    <property type="entry name" value="Znf_DNA-dir_DNA_pol_B_alpha"/>
</dbReference>
<dbReference type="SUPFAM" id="SSF53098">
    <property type="entry name" value="Ribonuclease H-like"/>
    <property type="match status" value="1"/>
</dbReference>
<evidence type="ECO:0000256" key="2">
    <source>
        <dbReference type="ARBA" id="ARBA00005755"/>
    </source>
</evidence>
<dbReference type="Gene3D" id="1.10.132.60">
    <property type="entry name" value="DNA polymerase family B, C-terminal domain"/>
    <property type="match status" value="1"/>
</dbReference>
<dbReference type="PRINTS" id="PR00106">
    <property type="entry name" value="DNAPOLB"/>
</dbReference>
<dbReference type="GeneID" id="117575247"/>
<dbReference type="NCBIfam" id="TIGR00592">
    <property type="entry name" value="pol2"/>
    <property type="match status" value="1"/>
</dbReference>
<evidence type="ECO:0000256" key="1">
    <source>
        <dbReference type="ARBA" id="ARBA00004123"/>
    </source>
</evidence>
<keyword evidence="7" id="KW-0863">Zinc-finger</keyword>
<dbReference type="GO" id="GO:0006273">
    <property type="term" value="P:lagging strand elongation"/>
    <property type="evidence" value="ECO:0007669"/>
    <property type="project" value="TreeGrafter"/>
</dbReference>
<evidence type="ECO:0000256" key="12">
    <source>
        <dbReference type="RuleBase" id="RU000442"/>
    </source>
</evidence>
<dbReference type="PANTHER" id="PTHR45861:SF1">
    <property type="entry name" value="DNA POLYMERASE ALPHA CATALYTIC SUBUNIT"/>
    <property type="match status" value="1"/>
</dbReference>
<feature type="domain" description="DNA-directed DNA polymerase family B exonuclease" evidence="16">
    <location>
        <begin position="512"/>
        <end position="746"/>
    </location>
</feature>
<keyword evidence="6" id="KW-0479">Metal-binding</keyword>
<dbReference type="Gene3D" id="3.30.70.2820">
    <property type="match status" value="1"/>
</dbReference>
<feature type="compositionally biased region" description="Basic residues" evidence="14">
    <location>
        <begin position="131"/>
        <end position="143"/>
    </location>
</feature>
<dbReference type="Pfam" id="PF03104">
    <property type="entry name" value="DNA_pol_B_exo1"/>
    <property type="match status" value="1"/>
</dbReference>
<dbReference type="Gene3D" id="1.10.3200.20">
    <property type="entry name" value="DNA Polymerase alpha, zinc finger"/>
    <property type="match status" value="1"/>
</dbReference>
<evidence type="ECO:0000256" key="3">
    <source>
        <dbReference type="ARBA" id="ARBA00022679"/>
    </source>
</evidence>
<dbReference type="GO" id="GO:0033554">
    <property type="term" value="P:cellular response to stress"/>
    <property type="evidence" value="ECO:0007669"/>
    <property type="project" value="UniProtKB-ARBA"/>
</dbReference>
<dbReference type="InterPro" id="IPR006172">
    <property type="entry name" value="DNA-dir_DNA_pol_B"/>
</dbReference>
<dbReference type="Pfam" id="PF00136">
    <property type="entry name" value="DNA_pol_B"/>
    <property type="match status" value="1"/>
</dbReference>
<evidence type="ECO:0000259" key="17">
    <source>
        <dbReference type="Pfam" id="PF08996"/>
    </source>
</evidence>
<feature type="domain" description="Zinc finger DNA-directed DNA polymerase family B alpha" evidence="17">
    <location>
        <begin position="1310"/>
        <end position="1485"/>
    </location>
</feature>
<keyword evidence="9 12" id="KW-0239">DNA-directed DNA polymerase</keyword>
<evidence type="ECO:0000256" key="7">
    <source>
        <dbReference type="ARBA" id="ARBA00022771"/>
    </source>
</evidence>
<evidence type="ECO:0000256" key="4">
    <source>
        <dbReference type="ARBA" id="ARBA00022695"/>
    </source>
</evidence>
<comment type="catalytic activity">
    <reaction evidence="12">
        <text>DNA(n) + a 2'-deoxyribonucleoside 5'-triphosphate = DNA(n+1) + diphosphate</text>
        <dbReference type="Rhea" id="RHEA:22508"/>
        <dbReference type="Rhea" id="RHEA-COMP:17339"/>
        <dbReference type="Rhea" id="RHEA-COMP:17340"/>
        <dbReference type="ChEBI" id="CHEBI:33019"/>
        <dbReference type="ChEBI" id="CHEBI:61560"/>
        <dbReference type="ChEBI" id="CHEBI:173112"/>
        <dbReference type="EC" id="2.7.7.7"/>
    </reaction>
</comment>
<evidence type="ECO:0000259" key="16">
    <source>
        <dbReference type="Pfam" id="PF03104"/>
    </source>
</evidence>
<keyword evidence="8" id="KW-0862">Zinc</keyword>
<dbReference type="InterPro" id="IPR006133">
    <property type="entry name" value="DNA-dir_DNA_pol_B_exonuc"/>
</dbReference>
<dbReference type="InterPro" id="IPR045846">
    <property type="entry name" value="POLBc_alpha"/>
</dbReference>
<feature type="region of interest" description="Disordered" evidence="14">
    <location>
        <begin position="843"/>
        <end position="877"/>
    </location>
</feature>
<dbReference type="OrthoDB" id="6755010at2759"/>
<feature type="region of interest" description="Disordered" evidence="14">
    <location>
        <begin position="117"/>
        <end position="158"/>
    </location>
</feature>
<dbReference type="InterPro" id="IPR012337">
    <property type="entry name" value="RNaseH-like_sf"/>
</dbReference>
<keyword evidence="5 12" id="KW-0235">DNA replication</keyword>
<evidence type="ECO:0000256" key="8">
    <source>
        <dbReference type="ARBA" id="ARBA00022833"/>
    </source>
</evidence>
<evidence type="ECO:0000256" key="14">
    <source>
        <dbReference type="SAM" id="MobiDB-lite"/>
    </source>
</evidence>
<keyword evidence="13" id="KW-0175">Coiled coil</keyword>
<feature type="compositionally biased region" description="Acidic residues" evidence="14">
    <location>
        <begin position="117"/>
        <end position="126"/>
    </location>
</feature>
<evidence type="ECO:0000256" key="13">
    <source>
        <dbReference type="SAM" id="Coils"/>
    </source>
</evidence>